<evidence type="ECO:0000256" key="1">
    <source>
        <dbReference type="ARBA" id="ARBA00004651"/>
    </source>
</evidence>
<sequence>MIPYLACVLLFLIGLYVVISKRNLIKIVIGFSLIEYAVNLFFALVGFKKGALAPIITQPEQVRMGVARNFVDPVPQALVLTAIVIGLSTTALMLSLAMRLYEKYKTFDISEIRRLKG</sequence>
<keyword evidence="4 7" id="KW-0812">Transmembrane</keyword>
<dbReference type="EMBL" id="DSTU01000005">
    <property type="protein sequence ID" value="HFJ53894.1"/>
    <property type="molecule type" value="Genomic_DNA"/>
</dbReference>
<dbReference type="GO" id="GO:0005886">
    <property type="term" value="C:plasma membrane"/>
    <property type="evidence" value="ECO:0007669"/>
    <property type="project" value="UniProtKB-SubCell"/>
</dbReference>
<gene>
    <name evidence="8" type="ORF">ENP94_03325</name>
    <name evidence="9" type="ORF">ENS16_04305</name>
</gene>
<evidence type="ECO:0000256" key="6">
    <source>
        <dbReference type="ARBA" id="ARBA00023136"/>
    </source>
</evidence>
<accession>A0A7C3ES77</accession>
<evidence type="ECO:0000256" key="4">
    <source>
        <dbReference type="ARBA" id="ARBA00022692"/>
    </source>
</evidence>
<dbReference type="EMBL" id="DSLG01000004">
    <property type="protein sequence ID" value="HEA87023.1"/>
    <property type="molecule type" value="Genomic_DNA"/>
</dbReference>
<evidence type="ECO:0000313" key="8">
    <source>
        <dbReference type="EMBL" id="HEA87023.1"/>
    </source>
</evidence>
<evidence type="ECO:0000256" key="3">
    <source>
        <dbReference type="ARBA" id="ARBA00022475"/>
    </source>
</evidence>
<comment type="caution">
    <text evidence="9">The sequence shown here is derived from an EMBL/GenBank/DDBJ whole genome shotgun (WGS) entry which is preliminary data.</text>
</comment>
<organism evidence="9">
    <name type="scientific">candidate division WOR-3 bacterium</name>
    <dbReference type="NCBI Taxonomy" id="2052148"/>
    <lineage>
        <taxon>Bacteria</taxon>
        <taxon>Bacteria division WOR-3</taxon>
    </lineage>
</organism>
<comment type="subcellular location">
    <subcellularLocation>
        <location evidence="1">Cell membrane</location>
        <topology evidence="1">Multi-pass membrane protein</topology>
    </subcellularLocation>
</comment>
<evidence type="ECO:0000256" key="2">
    <source>
        <dbReference type="ARBA" id="ARBA00010388"/>
    </source>
</evidence>
<dbReference type="PANTHER" id="PTHR34583">
    <property type="entry name" value="ANTIPORTER SUBUNIT MNHC2-RELATED"/>
    <property type="match status" value="1"/>
</dbReference>
<reference evidence="9" key="1">
    <citation type="journal article" date="2020" name="mSystems">
        <title>Genome- and Community-Level Interaction Insights into Carbon Utilization and Element Cycling Functions of Hydrothermarchaeota in Hydrothermal Sediment.</title>
        <authorList>
            <person name="Zhou Z."/>
            <person name="Liu Y."/>
            <person name="Xu W."/>
            <person name="Pan J."/>
            <person name="Luo Z.H."/>
            <person name="Li M."/>
        </authorList>
    </citation>
    <scope>NUCLEOTIDE SEQUENCE [LARGE SCALE GENOMIC DNA]</scope>
    <source>
        <strain evidence="8">SpSt-265</strain>
        <strain evidence="9">SpSt-465</strain>
    </source>
</reference>
<keyword evidence="5 7" id="KW-1133">Transmembrane helix</keyword>
<protein>
    <submittedName>
        <fullName evidence="9">Cation:proton antiporter</fullName>
    </submittedName>
</protein>
<dbReference type="Pfam" id="PF00420">
    <property type="entry name" value="Oxidored_q2"/>
    <property type="match status" value="1"/>
</dbReference>
<feature type="transmembrane region" description="Helical" evidence="7">
    <location>
        <begin position="77"/>
        <end position="98"/>
    </location>
</feature>
<dbReference type="InterPro" id="IPR039428">
    <property type="entry name" value="NUOK/Mnh_C1-like"/>
</dbReference>
<dbReference type="InterPro" id="IPR050601">
    <property type="entry name" value="CPA3_antiporter_subunitC"/>
</dbReference>
<evidence type="ECO:0000256" key="5">
    <source>
        <dbReference type="ARBA" id="ARBA00022989"/>
    </source>
</evidence>
<name>A0A7C3ES77_UNCW3</name>
<evidence type="ECO:0000256" key="7">
    <source>
        <dbReference type="SAM" id="Phobius"/>
    </source>
</evidence>
<evidence type="ECO:0000313" key="9">
    <source>
        <dbReference type="EMBL" id="HFJ53894.1"/>
    </source>
</evidence>
<dbReference type="Gene3D" id="1.10.287.3510">
    <property type="match status" value="1"/>
</dbReference>
<keyword evidence="6 7" id="KW-0472">Membrane</keyword>
<keyword evidence="3" id="KW-1003">Cell membrane</keyword>
<comment type="similarity">
    <text evidence="2">Belongs to the CPA3 antiporters (TC 2.A.63) subunit C family.</text>
</comment>
<dbReference type="AlphaFoldDB" id="A0A7C3ES77"/>
<dbReference type="PANTHER" id="PTHR34583:SF2">
    <property type="entry name" value="ANTIPORTER SUBUNIT MNHC2-RELATED"/>
    <property type="match status" value="1"/>
</dbReference>
<proteinExistence type="inferred from homology"/>